<evidence type="ECO:0000256" key="1">
    <source>
        <dbReference type="ARBA" id="ARBA00022670"/>
    </source>
</evidence>
<feature type="compositionally biased region" description="Polar residues" evidence="6">
    <location>
        <begin position="338"/>
        <end position="358"/>
    </location>
</feature>
<feature type="compositionally biased region" description="Basic and acidic residues" evidence="6">
    <location>
        <begin position="2870"/>
        <end position="2882"/>
    </location>
</feature>
<feature type="compositionally biased region" description="Basic and acidic residues" evidence="6">
    <location>
        <begin position="3296"/>
        <end position="3310"/>
    </location>
</feature>
<feature type="compositionally biased region" description="Low complexity" evidence="6">
    <location>
        <begin position="310"/>
        <end position="329"/>
    </location>
</feature>
<keyword evidence="1" id="KW-0645">Protease</keyword>
<feature type="region of interest" description="Disordered" evidence="6">
    <location>
        <begin position="2731"/>
        <end position="2750"/>
    </location>
</feature>
<dbReference type="InterPro" id="IPR025724">
    <property type="entry name" value="GAG-pre-integrase_dom"/>
</dbReference>
<dbReference type="InterPro" id="IPR036875">
    <property type="entry name" value="Znf_CCHC_sf"/>
</dbReference>
<comment type="caution">
    <text evidence="9">The sequence shown here is derived from an EMBL/GenBank/DDBJ whole genome shotgun (WGS) entry which is preliminary data.</text>
</comment>
<organism evidence="9 10">
    <name type="scientific">Centaurea solstitialis</name>
    <name type="common">yellow star-thistle</name>
    <dbReference type="NCBI Taxonomy" id="347529"/>
    <lineage>
        <taxon>Eukaryota</taxon>
        <taxon>Viridiplantae</taxon>
        <taxon>Streptophyta</taxon>
        <taxon>Embryophyta</taxon>
        <taxon>Tracheophyta</taxon>
        <taxon>Spermatophyta</taxon>
        <taxon>Magnoliopsida</taxon>
        <taxon>eudicotyledons</taxon>
        <taxon>Gunneridae</taxon>
        <taxon>Pentapetalae</taxon>
        <taxon>asterids</taxon>
        <taxon>campanulids</taxon>
        <taxon>Asterales</taxon>
        <taxon>Asteraceae</taxon>
        <taxon>Carduoideae</taxon>
        <taxon>Cardueae</taxon>
        <taxon>Centaureinae</taxon>
        <taxon>Centaurea</taxon>
    </lineage>
</organism>
<dbReference type="Pfam" id="PF07727">
    <property type="entry name" value="RVT_2"/>
    <property type="match status" value="2"/>
</dbReference>
<keyword evidence="2" id="KW-0479">Metal-binding</keyword>
<feature type="compositionally biased region" description="Polar residues" evidence="6">
    <location>
        <begin position="366"/>
        <end position="379"/>
    </location>
</feature>
<dbReference type="PANTHER" id="PTHR42648">
    <property type="entry name" value="TRANSPOSASE, PUTATIVE-RELATED"/>
    <property type="match status" value="1"/>
</dbReference>
<dbReference type="InterPro" id="IPR043502">
    <property type="entry name" value="DNA/RNA_pol_sf"/>
</dbReference>
<dbReference type="InterPro" id="IPR036397">
    <property type="entry name" value="RNaseH_sf"/>
</dbReference>
<sequence length="3710" mass="418123">MSKEIISIGSETRPPVLVVGEYQQWKRRMINFLDLLDDKLMVSITEGPIRPTVTVAEVARTDDTPYLPAYEVEKPYDMFSHEQRARAAIDKRALTLLTMALPNDMFARVDSCKDARAMWLGIEQQMQGGDKALEGQKENAMNAYESFCAREGETLTETYNRLNICVNDLRRLGLEKNKYEVNVKFLKRLNKLWQSVTISIQVSQNLGQLGLHDLYSMMLPHEETLFGKTKKKIDPPTLALLSNRGSSSHENYTVEEPVVLDDGLTEEEIQGGYQSRESFQRNDQGRTNNYQHRDGSGYNNQGSYQDRRQSYNNNNQQQQRDQDYNSNNYHGNRGYQGGSYNQRWNDQSGSNYNNQNQKTNDDGRQHNNTGGTEPPQQNKLPALEAPPAANQNRNPARVPTCYNCGDPGHYASDCKKKLKDSAYFEKKAAVMKKKEQGKVLLADEEDWIMEPEDWIMEPEDSDDEGPSAVQGLCLMADFEEPCISGSPNDSTDEEAEVHSCSLLSKPNDLSKSETLRLESQLQMERALVARFRIESAVYKSSLEDLTENFNRMELESGIRESILETKLLDLQKSHDEIESSREELKLKFHILSLERTKLFIKIEELEENNLKIGQSEHTLSLLTKQTTQHPFYQAKPGLGHSEKSILEKAPAHLYNFDSMSASKPEPRSVKGQDNDNYVMQTVTFTEIIDGKAVSFTTSPANSSTSSPPSSPVANGPIFTPASNPENTFTSWEGIKARTPKVAMPPINYEDINFSYDTREIDTSEDADVIQPLDVSATHPPAPVCIEKEMFHLRSKAVELDACRHKIKNFESILSEKDSQIKSLEHSYHEANAERIIMSTQCENAKFSCSCFKNKFADLQTQLIVQFINSTMEKDFFYEKELLFGQTFANQCCQINQLKRQVSFLEESDSWDSCTCSSPIIPKLVLDPNVVYDVKVFLDADDPPSGYIPRKPILPKAPAVKLISSPEPLASVSVINTEGRPCAGTDKGKSVKPHIPTVTQTQNSKSTDTSSLVKPIKGLDFHSSSFDVGENSKPKQPLKMLKSVCQNTANFKGGQSILVKPSPNSQLAFHADARTGDGTANVKPRRRRYRKKKNSFNAFPKWGGHDHTGLGYNPPSCNSNMKSKSVHFNRSANSDNLTTFKNHICSLFDNYMRVDMPGNANAYSKSGSPHRERKEKMTKQSALPPVKSPKPKEKSEKDTSPGSHMWYFDSGAFRHVTGQRNILFDYVVRAEGFVKLVDKRRLPIIGYGSMTNGEHVIKNVRYVEGLPFNLLSSSQFCDGGYLVKTFILGRNIEDEDGNVILRARRNGHLYTTMFYVVPQQMETVVFLAKATKEESWLWHQRLSHQNFRDMNKLVSKHLVNGLPETRLSKDTLCSACEKGKMKKSSHPPKMETNCHHPLDMLHMDLCGPMRVESLARKKYMLVLVDEYSRYTWLEFLRAKSDAADLIIAFIKRIQVLLGRQVKKLRSDNGTEFRNAKLQSFLEEVGISHNFSAVRTPQQNGVVERKNRTLVEAARSMIAHSGVPLSLWAEAVSTACYTQNRTLIVKRAGKTAYEMVNKRKPNIKFLRVFGCVCYLLNNRDDLGKFDAKSDESIFIGYSHNSATYRVYNKWTRSIFESRYVDFSETEMYSNAGPSSASSVFPELHTVSPPSTTVPTDSLGFDFIDLAEFDLTTLVGPIIVPAPDDHSIPSSTTISTDAFVNESTSCSTAVGETSSDSIEPMSVLNPITETESSSNTLNEETVLSPPQLSSTQPSPKTTVEAVREQTVSTVLAPIPEVVPPPSPSRTYAEVVREPRPETVLNTDPDASLLSSAIRDENDSTNNMEYDPIPHSRKWTRSHSTTNIIGSPSAPDELAEFERNRVWRLVERPRKIRIIDLRWIFHNKKDENDCIIRNKARLVAKGYRQQEGIDYDETFAPVARIEAIRIFLAYAAHKNMKVFQMDVKCAFLNGELQEVVYVEQPEGFVDPMYPEHVYVLDKALYGLKQAPRNHLTVVQIYVDDIIFASTNPESCTEFEQIMKSRFQMSMMGELTFFLGLQVHQTPQGIFINQSKYTLDILKRFDFTGPKSASTPMSTSFQLDADTSGNPVDQKVYRAIIRSLLYLTASRPDIMFATCVCARFQCDPRESHLGAVKRILKYLKGTPNFGLWYPKDSSFELTAFTDSDHAGCKLNRKSTSGACQFLGDKLVSWSSRKQNCVSLSTAEAEYVAAACCCSRVLWMKIQLADYGYTMHRIPIYCDSSSAIQIAANPVQHSRTKHIDIRYHFIKDHVEKGNVELFFVESERQIADLFTKAFDEKRHYYLLSCRTDIRLLNTSVQDPFSLTIKNTKNTPFDPSTSRLPRAFVIDPFDDPTTSLRSCRVWFDKVPIRDFGVLDAGPSEMANQRQRPSSPIDPEADRALIAPEDIIHILQNNEYVNLSSVKVQHTIVREILRAHPLSYALTATAEVPGIYLQQFWKTAILDTRFGVFSIVGRVDQTELVISMEDVRRILRLPAATDGGHQEFDELVSGPILMSELLALGVTEEVTGVSKITTSHLPPIWAQLFNIMNRCLSSKTKGIDKATTSFWHIFHSIAYGRRIDIASQLWLDITKDLTTRERTRHHTIPWLRFYGLIIRDHMNRNQEVRRRSGHPVIKPKKISWIAKRDYTDGQYEMPIPAHVLNALDQRAPSVVRYRNRLGLGDTPMDPPEPEGPAQGAQPVPSSPRALRPRRRGPTGGASGSGNVMSVDVRENLGSIIRRSATAHAASASTSSNLPKTREERLRRLRQRMHEDPLLPTLRVKEYVPQRRSTTRLPGLPTVPESPEIQEPSTPKDASGSTPTGSDRDITAASPKNPPILHRLLRPPHHDSRRIHLVILIVARPTRRHQIRIRRKVWARAREKEKEKARGREKPLMMMSPLPPSTKATPSNYLTTPGRKRRTLNTEVAEQAQSESWMQIGAGSEGFEGESQGPVNQEAEGEEAQQVEEALEAQKEAEVEVAQPRQPEIGTQPAKSLSSIEASHTDATRPMPSSQVDGSQPTQMHTQAIHSTTSQQVVVSSKHGALPPIPSFTRLESIGVETRVAHPQHSPSFMTHGVLEPLGTHLATSTRSPAALDATTVVSAGQGSTFAGLSLSTGFANEPVLTLSGLEPRDSDGILKAVQSRLEAIEKADAAKDRRLAAIERALAVKEQEDQARRAEIEALRKADEDRQRELDEAKRFIKGKFQEGARPSFGDSSRSPTPVLRLQPPPQAEEIPGFVSEAEHQIVIAQLTTQNDALQRQVDQYKQLVATRDMQLEIALRRVRELEATCRSQAQPSKCGHDDPDDAANPHEGEGPSKRARLDLPSGSGTAADDTPADTAPPADQPADLADPTDRPTDRLDDDSDEDIPEEATNWRYEAIPVGTTVQFPHEKVTPAIDLIDPNTAPLDPSELRISDEARKILNQHAQSLRFWKRSDDIVSSAEYDTFLPTALPGGILHTDLPTGMPLLVVQEGLLRPVSHQEASPPYRVHLSEEAQLERAWADQKEAPVRQGKPDGNLRDYMFTEADLDSIDLDDLLTLIRHLEGPILKPDYFRDGLEVLKRYVRHSINLAHLTDYQMAIESKQQKVNLLPPNLKANLLDQYMPYFPTELPEHGVVYITFRKNQRRFMRFSELSSFCDGTLLYVYNGMKRRLMEETMPMYKGTQWKRKLNEALNLIEVKLKERLMLRRVETAMELRTRSIREWDEYLQLSQWEPALKYPPTF</sequence>
<dbReference type="InterPro" id="IPR001878">
    <property type="entry name" value="Znf_CCHC"/>
</dbReference>
<dbReference type="Pfam" id="PF25597">
    <property type="entry name" value="SH3_retrovirus"/>
    <property type="match status" value="1"/>
</dbReference>
<dbReference type="PROSITE" id="PS50994">
    <property type="entry name" value="INTEGRASE"/>
    <property type="match status" value="1"/>
</dbReference>
<dbReference type="CDD" id="cd09272">
    <property type="entry name" value="RNase_HI_RT_Ty1"/>
    <property type="match status" value="1"/>
</dbReference>
<evidence type="ECO:0000256" key="4">
    <source>
        <dbReference type="ARBA" id="ARBA00022801"/>
    </source>
</evidence>
<dbReference type="SUPFAM" id="SSF57756">
    <property type="entry name" value="Retrovirus zinc finger-like domains"/>
    <property type="match status" value="1"/>
</dbReference>
<dbReference type="SUPFAM" id="SSF53098">
    <property type="entry name" value="Ribonuclease H-like"/>
    <property type="match status" value="1"/>
</dbReference>
<reference evidence="9" key="1">
    <citation type="submission" date="2023-03" db="EMBL/GenBank/DDBJ databases">
        <title>Chromosome-scale reference genome and RAD-based genetic map of yellow starthistle (Centaurea solstitialis) reveal putative structural variation and QTLs associated with invader traits.</title>
        <authorList>
            <person name="Reatini B."/>
            <person name="Cang F.A."/>
            <person name="Jiang Q."/>
            <person name="Mckibben M.T.W."/>
            <person name="Barker M.S."/>
            <person name="Rieseberg L.H."/>
            <person name="Dlugosch K.M."/>
        </authorList>
    </citation>
    <scope>NUCLEOTIDE SEQUENCE</scope>
    <source>
        <strain evidence="9">CAN-66</strain>
        <tissue evidence="9">Leaf</tissue>
    </source>
</reference>
<feature type="compositionally biased region" description="Polar residues" evidence="6">
    <location>
        <begin position="2893"/>
        <end position="2902"/>
    </location>
</feature>
<feature type="compositionally biased region" description="Low complexity" evidence="6">
    <location>
        <begin position="385"/>
        <end position="394"/>
    </location>
</feature>
<dbReference type="Gene3D" id="4.10.60.10">
    <property type="entry name" value="Zinc finger, CCHC-type"/>
    <property type="match status" value="1"/>
</dbReference>
<dbReference type="SUPFAM" id="SSF56672">
    <property type="entry name" value="DNA/RNA polymerases"/>
    <property type="match status" value="1"/>
</dbReference>
<keyword evidence="5" id="KW-0863">Zinc-finger</keyword>
<dbReference type="InterPro" id="IPR054722">
    <property type="entry name" value="PolX-like_BBD"/>
</dbReference>
<dbReference type="Proteomes" id="UP001172457">
    <property type="component" value="Chromosome 6"/>
</dbReference>
<dbReference type="PANTHER" id="PTHR42648:SF32">
    <property type="entry name" value="RIBONUCLEASE H-LIKE DOMAIN, GAG-PRE-INTEGRASE DOMAIN PROTEIN-RELATED"/>
    <property type="match status" value="1"/>
</dbReference>
<keyword evidence="5" id="KW-0862">Zinc</keyword>
<dbReference type="Pfam" id="PF00665">
    <property type="entry name" value="rve"/>
    <property type="match status" value="1"/>
</dbReference>
<dbReference type="InterPro" id="IPR013103">
    <property type="entry name" value="RVT_2"/>
</dbReference>
<feature type="region of interest" description="Disordered" evidence="6">
    <location>
        <begin position="2668"/>
        <end position="2717"/>
    </location>
</feature>
<feature type="compositionally biased region" description="Acidic residues" evidence="6">
    <location>
        <begin position="2946"/>
        <end position="2958"/>
    </location>
</feature>
<dbReference type="Pfam" id="PF13976">
    <property type="entry name" value="gag_pre-integrs"/>
    <property type="match status" value="1"/>
</dbReference>
<evidence type="ECO:0000256" key="3">
    <source>
        <dbReference type="ARBA" id="ARBA00022750"/>
    </source>
</evidence>
<feature type="region of interest" description="Disordered" evidence="6">
    <location>
        <begin position="1726"/>
        <end position="1752"/>
    </location>
</feature>
<feature type="region of interest" description="Disordered" evidence="6">
    <location>
        <begin position="2870"/>
        <end position="3008"/>
    </location>
</feature>
<feature type="domain" description="CCHC-type" evidence="7">
    <location>
        <begin position="401"/>
        <end position="416"/>
    </location>
</feature>
<feature type="compositionally biased region" description="Low complexity" evidence="6">
    <location>
        <begin position="2731"/>
        <end position="2743"/>
    </location>
</feature>
<dbReference type="InterPro" id="IPR001584">
    <property type="entry name" value="Integrase_cat-core"/>
</dbReference>
<dbReference type="Gene3D" id="3.30.420.10">
    <property type="entry name" value="Ribonuclease H-like superfamily/Ribonuclease H"/>
    <property type="match status" value="1"/>
</dbReference>
<feature type="region of interest" description="Disordered" evidence="6">
    <location>
        <begin position="3193"/>
        <end position="3219"/>
    </location>
</feature>
<dbReference type="PROSITE" id="PS50158">
    <property type="entry name" value="ZF_CCHC"/>
    <property type="match status" value="1"/>
</dbReference>
<dbReference type="InterPro" id="IPR057670">
    <property type="entry name" value="SH3_retrovirus"/>
</dbReference>
<name>A0AA38W2W5_9ASTR</name>
<feature type="region of interest" description="Disordered" evidence="6">
    <location>
        <begin position="696"/>
        <end position="724"/>
    </location>
</feature>
<feature type="region of interest" description="Disordered" evidence="6">
    <location>
        <begin position="238"/>
        <end position="394"/>
    </location>
</feature>
<dbReference type="InterPro" id="IPR012337">
    <property type="entry name" value="RNaseH-like_sf"/>
</dbReference>
<dbReference type="EMBL" id="JARYMX010000006">
    <property type="protein sequence ID" value="KAJ9544472.1"/>
    <property type="molecule type" value="Genomic_DNA"/>
</dbReference>
<evidence type="ECO:0000259" key="8">
    <source>
        <dbReference type="PROSITE" id="PS50994"/>
    </source>
</evidence>
<evidence type="ECO:0000256" key="6">
    <source>
        <dbReference type="SAM" id="MobiDB-lite"/>
    </source>
</evidence>
<dbReference type="SMART" id="SM00343">
    <property type="entry name" value="ZnF_C2HC"/>
    <property type="match status" value="1"/>
</dbReference>
<evidence type="ECO:0000259" key="7">
    <source>
        <dbReference type="PROSITE" id="PS50158"/>
    </source>
</evidence>
<feature type="region of interest" description="Disordered" evidence="6">
    <location>
        <begin position="3279"/>
        <end position="3366"/>
    </location>
</feature>
<feature type="compositionally biased region" description="Basic and acidic residues" evidence="6">
    <location>
        <begin position="1168"/>
        <end position="1177"/>
    </location>
</feature>
<dbReference type="GO" id="GO:0008270">
    <property type="term" value="F:zinc ion binding"/>
    <property type="evidence" value="ECO:0007669"/>
    <property type="project" value="UniProtKB-KW"/>
</dbReference>
<keyword evidence="4" id="KW-0378">Hydrolase</keyword>
<dbReference type="InterPro" id="IPR039537">
    <property type="entry name" value="Retrotran_Ty1/copia-like"/>
</dbReference>
<dbReference type="Pfam" id="PF14223">
    <property type="entry name" value="Retrotran_gag_2"/>
    <property type="match status" value="1"/>
</dbReference>
<feature type="compositionally biased region" description="Polar residues" evidence="6">
    <location>
        <begin position="2912"/>
        <end position="2924"/>
    </location>
</feature>
<feature type="region of interest" description="Disordered" evidence="6">
    <location>
        <begin position="982"/>
        <end position="1010"/>
    </location>
</feature>
<feature type="compositionally biased region" description="Basic and acidic residues" evidence="6">
    <location>
        <begin position="1189"/>
        <end position="1198"/>
    </location>
</feature>
<accession>A0AA38W2W5</accession>
<feature type="compositionally biased region" description="Polar residues" evidence="6">
    <location>
        <begin position="996"/>
        <end position="1010"/>
    </location>
</feature>
<evidence type="ECO:0000313" key="10">
    <source>
        <dbReference type="Proteomes" id="UP001172457"/>
    </source>
</evidence>
<dbReference type="GO" id="GO:0004190">
    <property type="term" value="F:aspartic-type endopeptidase activity"/>
    <property type="evidence" value="ECO:0007669"/>
    <property type="project" value="UniProtKB-KW"/>
</dbReference>
<feature type="compositionally biased region" description="Low complexity" evidence="6">
    <location>
        <begin position="696"/>
        <end position="707"/>
    </location>
</feature>
<dbReference type="Pfam" id="PF00098">
    <property type="entry name" value="zf-CCHC"/>
    <property type="match status" value="1"/>
</dbReference>
<protein>
    <submittedName>
        <fullName evidence="9">Uncharacterized protein</fullName>
    </submittedName>
</protein>
<dbReference type="GO" id="GO:0006508">
    <property type="term" value="P:proteolysis"/>
    <property type="evidence" value="ECO:0007669"/>
    <property type="project" value="UniProtKB-KW"/>
</dbReference>
<feature type="compositionally biased region" description="Acidic residues" evidence="6">
    <location>
        <begin position="3348"/>
        <end position="3358"/>
    </location>
</feature>
<dbReference type="Pfam" id="PF22936">
    <property type="entry name" value="Pol_BBD"/>
    <property type="match status" value="1"/>
</dbReference>
<feature type="compositionally biased region" description="Low complexity" evidence="6">
    <location>
        <begin position="3318"/>
        <end position="3338"/>
    </location>
</feature>
<dbReference type="GO" id="GO:0015074">
    <property type="term" value="P:DNA integration"/>
    <property type="evidence" value="ECO:0007669"/>
    <property type="project" value="InterPro"/>
</dbReference>
<feature type="region of interest" description="Disordered" evidence="6">
    <location>
        <begin position="1159"/>
        <end position="1201"/>
    </location>
</feature>
<feature type="compositionally biased region" description="Polar residues" evidence="6">
    <location>
        <begin position="2980"/>
        <end position="2989"/>
    </location>
</feature>
<proteinExistence type="predicted"/>
<feature type="region of interest" description="Disordered" evidence="6">
    <location>
        <begin position="2773"/>
        <end position="2834"/>
    </location>
</feature>
<evidence type="ECO:0000256" key="2">
    <source>
        <dbReference type="ARBA" id="ARBA00022723"/>
    </source>
</evidence>
<feature type="domain" description="Integrase catalytic" evidence="8">
    <location>
        <begin position="1392"/>
        <end position="1558"/>
    </location>
</feature>
<keyword evidence="3" id="KW-0064">Aspartyl protease</keyword>
<evidence type="ECO:0000256" key="5">
    <source>
        <dbReference type="PROSITE-ProRule" id="PRU00047"/>
    </source>
</evidence>
<dbReference type="GO" id="GO:0003676">
    <property type="term" value="F:nucleic acid binding"/>
    <property type="evidence" value="ECO:0007669"/>
    <property type="project" value="InterPro"/>
</dbReference>
<keyword evidence="10" id="KW-1185">Reference proteome</keyword>
<feature type="region of interest" description="Disordered" evidence="6">
    <location>
        <begin position="1814"/>
        <end position="1835"/>
    </location>
</feature>
<gene>
    <name evidence="9" type="ORF">OSB04_024179</name>
</gene>
<feature type="compositionally biased region" description="Polar residues" evidence="6">
    <location>
        <begin position="2998"/>
        <end position="3008"/>
    </location>
</feature>
<evidence type="ECO:0000313" key="9">
    <source>
        <dbReference type="EMBL" id="KAJ9544472.1"/>
    </source>
</evidence>